<dbReference type="EMBL" id="JABAIM010000001">
    <property type="protein sequence ID" value="NLR74256.1"/>
    <property type="molecule type" value="Genomic_DNA"/>
</dbReference>
<reference evidence="1 2" key="1">
    <citation type="submission" date="2020-04" db="EMBL/GenBank/DDBJ databases">
        <title>Draft genome of Leeia sp. IMCC25680.</title>
        <authorList>
            <person name="Song J."/>
            <person name="Cho J.-C."/>
        </authorList>
    </citation>
    <scope>NUCLEOTIDE SEQUENCE [LARGE SCALE GENOMIC DNA]</scope>
    <source>
        <strain evidence="1 2">IMCC25680</strain>
    </source>
</reference>
<proteinExistence type="predicted"/>
<gene>
    <name evidence="1" type="ORF">HF682_03700</name>
</gene>
<sequence>MTIEAYQHLRQLGMQLAGGMDALCQRVGVYHHMYRDSGGRNVFPLIAAHVGLHAVDFYRKGALAGQLLSLLHVLWPRRRRALLASLAGFIHQFRDINRRVCAESYALYYYTRQYGHTAEIESVIGQDFAALLCRCHDSQRHSSVFAPEERAALFSAFFGWEQDHIVAPAVKAAFRSFDWPLIKALALRPKIEFAYFGRRNPIRFKNFSSKAERIAHGLEAYRRAEAIGLDRVEAALADYRIMPQAFVQNPQRYFDSVALAAGVSNSTSSYYLAR</sequence>
<organism evidence="1 2">
    <name type="scientific">Leeia aquatica</name>
    <dbReference type="NCBI Taxonomy" id="2725557"/>
    <lineage>
        <taxon>Bacteria</taxon>
        <taxon>Pseudomonadati</taxon>
        <taxon>Pseudomonadota</taxon>
        <taxon>Betaproteobacteria</taxon>
        <taxon>Neisseriales</taxon>
        <taxon>Leeiaceae</taxon>
        <taxon>Leeia</taxon>
    </lineage>
</organism>
<accession>A0A847S9L1</accession>
<dbReference type="AlphaFoldDB" id="A0A847S9L1"/>
<dbReference type="Proteomes" id="UP000587991">
    <property type="component" value="Unassembled WGS sequence"/>
</dbReference>
<evidence type="ECO:0000313" key="1">
    <source>
        <dbReference type="EMBL" id="NLR74256.1"/>
    </source>
</evidence>
<name>A0A847S9L1_9NEIS</name>
<keyword evidence="2" id="KW-1185">Reference proteome</keyword>
<protein>
    <submittedName>
        <fullName evidence="1">Uncharacterized protein</fullName>
    </submittedName>
</protein>
<comment type="caution">
    <text evidence="1">The sequence shown here is derived from an EMBL/GenBank/DDBJ whole genome shotgun (WGS) entry which is preliminary data.</text>
</comment>
<evidence type="ECO:0000313" key="2">
    <source>
        <dbReference type="Proteomes" id="UP000587991"/>
    </source>
</evidence>
<dbReference type="RefSeq" id="WP_168875880.1">
    <property type="nucleotide sequence ID" value="NZ_JABAIM010000001.1"/>
</dbReference>